<organism evidence="2 3">
    <name type="scientific">Paenirhodobacter enshiensis</name>
    <dbReference type="NCBI Taxonomy" id="1105367"/>
    <lineage>
        <taxon>Bacteria</taxon>
        <taxon>Pseudomonadati</taxon>
        <taxon>Pseudomonadota</taxon>
        <taxon>Alphaproteobacteria</taxon>
        <taxon>Rhodobacterales</taxon>
        <taxon>Rhodobacter group</taxon>
        <taxon>Paenirhodobacter</taxon>
    </lineage>
</organism>
<dbReference type="Proteomes" id="UP000028824">
    <property type="component" value="Unassembled WGS sequence"/>
</dbReference>
<dbReference type="EMBL" id="JFZB01000060">
    <property type="protein sequence ID" value="KFI24239.1"/>
    <property type="molecule type" value="Genomic_DNA"/>
</dbReference>
<name>A0A086XQD9_9RHOB</name>
<sequence length="618" mass="66726">MSRRRLMAVAALSVTASVTGGALATEVPDPAAPGDVTPDQWGIRQRVDETERICAMMQWASDHRRRIVWPDGGEYWLSQYSAIGPAVYADWHCAGQCTLKSLRTDTPGTNDYFIRLGGVSLAHTRLTASVEAGDSEITVASTKGAQVGQLALISTSKMIDTDHRGQARDGIVLAVDAVLSDTRLRLSAPLPFPISVGETAGKVAARPGPTQLQVKGLGLDTSMMRYRIRFTSGAAQGQIAYVVDYDPDAGILSCHPVHSTFPAAVAAGDDFIIERTADILLSAPVRARIEGLRLTRDPHRVTSPDRKTLGFVGLVLQRATQAVLRRLTVENFSDCGIRMEWCHGSDVTRIRLTGANRSFNVYDGTGYGMSVFQSSFGTYTDISGHTCRRLVDVGGTQGVSWYNRLRNLRSAGGGQSFAGEAYWPEGNLLVEVTGSHGAAAGTVYEDISGQDVSGLLNIRGLNETASGLRGWGRMDRMILIQYGGSGLVARDLRYDDGITEIGATLRRSNYEAASDWLNRRLISVIKFRTDNYGRTRLASLIGVQANGLQRCLFYGDVGKGAVENLVYGDIVVATDNATGKYPDFTLFGGQAMAGSNVVALNRPVVFNSTVFPKRKIAL</sequence>
<accession>A0A086XQD9</accession>
<evidence type="ECO:0000313" key="2">
    <source>
        <dbReference type="EMBL" id="KFI24239.1"/>
    </source>
</evidence>
<gene>
    <name evidence="2" type="ORF">CG50_13335</name>
</gene>
<dbReference type="AlphaFoldDB" id="A0A086XQD9"/>
<dbReference type="SUPFAM" id="SSF51126">
    <property type="entry name" value="Pectin lyase-like"/>
    <property type="match status" value="1"/>
</dbReference>
<keyword evidence="1" id="KW-0732">Signal</keyword>
<feature type="chain" id="PRO_5001817112" evidence="1">
    <location>
        <begin position="25"/>
        <end position="618"/>
    </location>
</feature>
<proteinExistence type="predicted"/>
<dbReference type="eggNOG" id="ENOG5033UUC">
    <property type="taxonomic scope" value="Bacteria"/>
</dbReference>
<evidence type="ECO:0000256" key="1">
    <source>
        <dbReference type="SAM" id="SignalP"/>
    </source>
</evidence>
<dbReference type="InterPro" id="IPR011050">
    <property type="entry name" value="Pectin_lyase_fold/virulence"/>
</dbReference>
<protein>
    <submittedName>
        <fullName evidence="2">Uncharacterized protein</fullName>
    </submittedName>
</protein>
<evidence type="ECO:0000313" key="3">
    <source>
        <dbReference type="Proteomes" id="UP000028824"/>
    </source>
</evidence>
<feature type="signal peptide" evidence="1">
    <location>
        <begin position="1"/>
        <end position="24"/>
    </location>
</feature>
<comment type="caution">
    <text evidence="2">The sequence shown here is derived from an EMBL/GenBank/DDBJ whole genome shotgun (WGS) entry which is preliminary data.</text>
</comment>
<dbReference type="STRING" id="1105367.CG50_13335"/>
<reference evidence="2 3" key="1">
    <citation type="submission" date="2014-03" db="EMBL/GenBank/DDBJ databases">
        <title>Genome of Paenirhodobacter enshiensis DW2-9.</title>
        <authorList>
            <person name="Wang D."/>
            <person name="Wang G."/>
        </authorList>
    </citation>
    <scope>NUCLEOTIDE SEQUENCE [LARGE SCALE GENOMIC DNA]</scope>
    <source>
        <strain evidence="2 3">DW2-9</strain>
    </source>
</reference>
<keyword evidence="3" id="KW-1185">Reference proteome</keyword>